<reference evidence="15 16" key="1">
    <citation type="submission" date="2018-06" db="EMBL/GenBank/DDBJ databases">
        <title>Whole genome sequencing of Candida tropicalis (genome annotated by CSBL at Korea University).</title>
        <authorList>
            <person name="Ahn J."/>
        </authorList>
    </citation>
    <scope>NUCLEOTIDE SEQUENCE [LARGE SCALE GENOMIC DNA]</scope>
    <source>
        <strain evidence="15 16">ATCC 20962</strain>
    </source>
</reference>
<dbReference type="OrthoDB" id="293823at2759"/>
<evidence type="ECO:0000256" key="11">
    <source>
        <dbReference type="SAM" id="Coils"/>
    </source>
</evidence>
<comment type="function">
    <text evidence="10">Acts as component of the CCR4-NOT core complex, which in the nucleus seems to be a general transcription factor, and in the cytoplasm the major mRNA deadenylase involved in mRNA turnover. The NOT protein subcomplex negatively regulates the basal and activated transcription of many genes. Preferentially affects TC-type TATA element-dependent transcription. Could directly or indirectly inhibit component(s) of the general transcription machinery.</text>
</comment>
<dbReference type="InterPro" id="IPR038635">
    <property type="entry name" value="CCR4-NOT_su2/3/5_C_sf"/>
</dbReference>
<evidence type="ECO:0000256" key="7">
    <source>
        <dbReference type="ARBA" id="ARBA00023015"/>
    </source>
</evidence>
<evidence type="ECO:0000256" key="1">
    <source>
        <dbReference type="ARBA" id="ARBA00004123"/>
    </source>
</evidence>
<keyword evidence="5 10" id="KW-0678">Repressor</keyword>
<evidence type="ECO:0000256" key="10">
    <source>
        <dbReference type="PIRNR" id="PIRNR005290"/>
    </source>
</evidence>
<evidence type="ECO:0000256" key="4">
    <source>
        <dbReference type="ARBA" id="ARBA00022490"/>
    </source>
</evidence>
<feature type="compositionally biased region" description="Low complexity" evidence="12">
    <location>
        <begin position="307"/>
        <end position="335"/>
    </location>
</feature>
<dbReference type="AlphaFoldDB" id="A0A367YDA2"/>
<feature type="region of interest" description="Disordered" evidence="12">
    <location>
        <begin position="367"/>
        <end position="403"/>
    </location>
</feature>
<organism evidence="15 16">
    <name type="scientific">Candida viswanathii</name>
    <dbReference type="NCBI Taxonomy" id="5486"/>
    <lineage>
        <taxon>Eukaryota</taxon>
        <taxon>Fungi</taxon>
        <taxon>Dikarya</taxon>
        <taxon>Ascomycota</taxon>
        <taxon>Saccharomycotina</taxon>
        <taxon>Pichiomycetes</taxon>
        <taxon>Debaryomycetaceae</taxon>
        <taxon>Candida/Lodderomyces clade</taxon>
        <taxon>Candida</taxon>
    </lineage>
</organism>
<dbReference type="InterPro" id="IPR012270">
    <property type="entry name" value="CCR4-NOT_su3/5"/>
</dbReference>
<dbReference type="GO" id="GO:0030015">
    <property type="term" value="C:CCR4-NOT core complex"/>
    <property type="evidence" value="ECO:0007669"/>
    <property type="project" value="UniProtKB-UniRule"/>
</dbReference>
<keyword evidence="9 10" id="KW-0539">Nucleus</keyword>
<dbReference type="GO" id="GO:0000932">
    <property type="term" value="C:P-body"/>
    <property type="evidence" value="ECO:0007669"/>
    <property type="project" value="UniProtKB-UniRule"/>
</dbReference>
<proteinExistence type="inferred from homology"/>
<feature type="coiled-coil region" evidence="11">
    <location>
        <begin position="3"/>
        <end position="97"/>
    </location>
</feature>
<comment type="similarity">
    <text evidence="3 10">Belongs to the CNOT2/3/5 family.</text>
</comment>
<dbReference type="GO" id="GO:0000289">
    <property type="term" value="P:nuclear-transcribed mRNA poly(A) tail shortening"/>
    <property type="evidence" value="ECO:0007669"/>
    <property type="project" value="UniProtKB-ARBA"/>
</dbReference>
<dbReference type="InterPro" id="IPR007282">
    <property type="entry name" value="NOT2/3/5_C"/>
</dbReference>
<evidence type="ECO:0000256" key="12">
    <source>
        <dbReference type="SAM" id="MobiDB-lite"/>
    </source>
</evidence>
<dbReference type="GO" id="GO:0006355">
    <property type="term" value="P:regulation of DNA-templated transcription"/>
    <property type="evidence" value="ECO:0007669"/>
    <property type="project" value="InterPro"/>
</dbReference>
<sequence>MSARKLQQEFDKLNKKIAEGLQVFDEIKDKITVSEVSSQRDKLENDLKKELKKLQRLRDQLKQWLGDSSIKLDKDILQENRTKIEHAMDQFKELEKVLKIKQFSNEGLELQSQQKRSRFGDDAKYQEACSYINDVIEQLNGQNEELDQELDSLSSQLKRKGGSAVQSSIDDVKYKIERNNNHITKLEEILENLDNDKLDPARIDDIKDDLDYYVENNQDEDYVEYDEFYDQLDVEEEEDEMEVEGSLAQMAAETEDERKKQEEERKKQEEERKEKEKQQQSKSSPPATNSQPTSSPPGQTKVITDLSNNNNNNNNNTPSTNSSSSTPIKKLKPAVTPAPAPPPITTANSYSNVIKAAQQAAASSATPAASAINNNNNETSSNRSVSPSVSNNNSGTPLSAKVLPPGLSHEASFNSNIKSASASPSIVHAKLTNSDLQTNSSRSQLPAILVENKIFNDTISRIINVTQSRLNDPLPLNSITNLLETSLLNCPDSFDAEKPRQYNPINVHPSLIDYPQEPMYELNSSHYMKKFDNDTLFFCFYYGGGGEGIDNIAKYNAAKELSKRGWVFNTEFNQWFLKESHKKHRSMSTIAKDEENGSIESKSVAEEISDENDNYKYFDYEKTWLTRRRENYKFVKENRQTF</sequence>
<dbReference type="InterPro" id="IPR007207">
    <property type="entry name" value="Not_N"/>
</dbReference>
<evidence type="ECO:0000256" key="5">
    <source>
        <dbReference type="ARBA" id="ARBA00022491"/>
    </source>
</evidence>
<dbReference type="GO" id="GO:0005634">
    <property type="term" value="C:nucleus"/>
    <property type="evidence" value="ECO:0007669"/>
    <property type="project" value="UniProtKB-SubCell"/>
</dbReference>
<feature type="compositionally biased region" description="Low complexity" evidence="12">
    <location>
        <begin position="367"/>
        <end position="394"/>
    </location>
</feature>
<evidence type="ECO:0000256" key="2">
    <source>
        <dbReference type="ARBA" id="ARBA00004496"/>
    </source>
</evidence>
<evidence type="ECO:0000256" key="6">
    <source>
        <dbReference type="ARBA" id="ARBA00022553"/>
    </source>
</evidence>
<evidence type="ECO:0000256" key="9">
    <source>
        <dbReference type="ARBA" id="ARBA00023242"/>
    </source>
</evidence>
<feature type="region of interest" description="Disordered" evidence="12">
    <location>
        <begin position="235"/>
        <end position="343"/>
    </location>
</feature>
<protein>
    <recommendedName>
        <fullName evidence="10">General negative regulator of transcription subunit</fullName>
    </recommendedName>
</protein>
<keyword evidence="10" id="KW-0010">Activator</keyword>
<keyword evidence="16" id="KW-1185">Reference proteome</keyword>
<dbReference type="STRING" id="5486.A0A367YDA2"/>
<dbReference type="Pfam" id="PF04153">
    <property type="entry name" value="NOT2_3_5_C"/>
    <property type="match status" value="1"/>
</dbReference>
<dbReference type="PIRSF" id="PIRSF005290">
    <property type="entry name" value="NOT_su_3_5"/>
    <property type="match status" value="1"/>
</dbReference>
<evidence type="ECO:0000313" key="15">
    <source>
        <dbReference type="EMBL" id="RCK63001.1"/>
    </source>
</evidence>
<keyword evidence="11" id="KW-0175">Coiled coil</keyword>
<name>A0A367YDA2_9ASCO</name>
<dbReference type="Pfam" id="PF04065">
    <property type="entry name" value="Not3"/>
    <property type="match status" value="1"/>
</dbReference>
<keyword evidence="4 10" id="KW-0963">Cytoplasm</keyword>
<evidence type="ECO:0000313" key="16">
    <source>
        <dbReference type="Proteomes" id="UP000253472"/>
    </source>
</evidence>
<evidence type="ECO:0000256" key="3">
    <source>
        <dbReference type="ARBA" id="ARBA00007682"/>
    </source>
</evidence>
<feature type="compositionally biased region" description="Polar residues" evidence="12">
    <location>
        <begin position="285"/>
        <end position="306"/>
    </location>
</feature>
<keyword evidence="7 10" id="KW-0805">Transcription regulation</keyword>
<accession>A0A367YDA2</accession>
<feature type="domain" description="CCR4-Not complex component Not N-terminal" evidence="13">
    <location>
        <begin position="3"/>
        <end position="234"/>
    </location>
</feature>
<dbReference type="InterPro" id="IPR040168">
    <property type="entry name" value="Not2/3/5"/>
</dbReference>
<dbReference type="EMBL" id="QLNQ01000024">
    <property type="protein sequence ID" value="RCK63001.1"/>
    <property type="molecule type" value="Genomic_DNA"/>
</dbReference>
<evidence type="ECO:0000256" key="8">
    <source>
        <dbReference type="ARBA" id="ARBA00023163"/>
    </source>
</evidence>
<dbReference type="PANTHER" id="PTHR23326">
    <property type="entry name" value="CCR4 NOT-RELATED"/>
    <property type="match status" value="1"/>
</dbReference>
<dbReference type="Proteomes" id="UP000253472">
    <property type="component" value="Unassembled WGS sequence"/>
</dbReference>
<dbReference type="Gene3D" id="2.30.30.1020">
    <property type="entry name" value="CCR4-NOT complex subunit 2/3/5, C-terminal domain"/>
    <property type="match status" value="1"/>
</dbReference>
<evidence type="ECO:0000259" key="13">
    <source>
        <dbReference type="Pfam" id="PF04065"/>
    </source>
</evidence>
<comment type="subcellular location">
    <subcellularLocation>
        <location evidence="2 10">Cytoplasm</location>
    </subcellularLocation>
    <subcellularLocation>
        <location evidence="1 10">Nucleus</location>
    </subcellularLocation>
</comment>
<feature type="domain" description="NOT2/NOT3/NOT5 C-terminal" evidence="14">
    <location>
        <begin position="486"/>
        <end position="636"/>
    </location>
</feature>
<keyword evidence="6" id="KW-0597">Phosphoprotein</keyword>
<feature type="coiled-coil region" evidence="11">
    <location>
        <begin position="136"/>
        <end position="196"/>
    </location>
</feature>
<comment type="caution">
    <text evidence="15">The sequence shown here is derived from an EMBL/GenBank/DDBJ whole genome shotgun (WGS) entry which is preliminary data.</text>
</comment>
<feature type="compositionally biased region" description="Basic and acidic residues" evidence="12">
    <location>
        <begin position="256"/>
        <end position="279"/>
    </location>
</feature>
<keyword evidence="8 10" id="KW-0804">Transcription</keyword>
<evidence type="ECO:0000259" key="14">
    <source>
        <dbReference type="Pfam" id="PF04153"/>
    </source>
</evidence>
<gene>
    <name evidence="15" type="primary">not3_1</name>
    <name evidence="15" type="ORF">Cantr_10171</name>
</gene>